<dbReference type="RefSeq" id="WP_311674729.1">
    <property type="nucleotide sequence ID" value="NZ_JAVREQ010000019.1"/>
</dbReference>
<dbReference type="PROSITE" id="PS51186">
    <property type="entry name" value="GNAT"/>
    <property type="match status" value="1"/>
</dbReference>
<evidence type="ECO:0000313" key="2">
    <source>
        <dbReference type="EMBL" id="MDT0381027.1"/>
    </source>
</evidence>
<comment type="caution">
    <text evidence="2">The sequence shown here is derived from an EMBL/GenBank/DDBJ whole genome shotgun (WGS) entry which is preliminary data.</text>
</comment>
<proteinExistence type="predicted"/>
<keyword evidence="2" id="KW-0012">Acyltransferase</keyword>
<reference evidence="3" key="1">
    <citation type="submission" date="2023-07" db="EMBL/GenBank/DDBJ databases">
        <title>30 novel species of actinomycetes from the DSMZ collection.</title>
        <authorList>
            <person name="Nouioui I."/>
        </authorList>
    </citation>
    <scope>NUCLEOTIDE SEQUENCE [LARGE SCALE GENOMIC DNA]</scope>
    <source>
        <strain evidence="3">DSM 42041</strain>
    </source>
</reference>
<dbReference type="SUPFAM" id="SSF55729">
    <property type="entry name" value="Acyl-CoA N-acyltransferases (Nat)"/>
    <property type="match status" value="1"/>
</dbReference>
<dbReference type="CDD" id="cd04301">
    <property type="entry name" value="NAT_SF"/>
    <property type="match status" value="1"/>
</dbReference>
<evidence type="ECO:0000313" key="3">
    <source>
        <dbReference type="Proteomes" id="UP001183414"/>
    </source>
</evidence>
<name>A0ABU2NVL4_9ACTN</name>
<dbReference type="GO" id="GO:0016746">
    <property type="term" value="F:acyltransferase activity"/>
    <property type="evidence" value="ECO:0007669"/>
    <property type="project" value="UniProtKB-KW"/>
</dbReference>
<dbReference type="Proteomes" id="UP001183414">
    <property type="component" value="Unassembled WGS sequence"/>
</dbReference>
<organism evidence="2 3">
    <name type="scientific">Streptomyces hazeniae</name>
    <dbReference type="NCBI Taxonomy" id="3075538"/>
    <lineage>
        <taxon>Bacteria</taxon>
        <taxon>Bacillati</taxon>
        <taxon>Actinomycetota</taxon>
        <taxon>Actinomycetes</taxon>
        <taxon>Kitasatosporales</taxon>
        <taxon>Streptomycetaceae</taxon>
        <taxon>Streptomyces</taxon>
    </lineage>
</organism>
<dbReference type="InterPro" id="IPR000182">
    <property type="entry name" value="GNAT_dom"/>
</dbReference>
<dbReference type="EC" id="2.3.1.-" evidence="2"/>
<dbReference type="Gene3D" id="3.40.630.30">
    <property type="match status" value="1"/>
</dbReference>
<keyword evidence="2" id="KW-0808">Transferase</keyword>
<dbReference type="Pfam" id="PF00583">
    <property type="entry name" value="Acetyltransf_1"/>
    <property type="match status" value="1"/>
</dbReference>
<feature type="domain" description="N-acetyltransferase" evidence="1">
    <location>
        <begin position="312"/>
        <end position="460"/>
    </location>
</feature>
<gene>
    <name evidence="2" type="ORF">RM572_19930</name>
</gene>
<protein>
    <submittedName>
        <fullName evidence="2">GNAT family N-acetyltransferase</fullName>
        <ecNumber evidence="2">2.3.1.-</ecNumber>
    </submittedName>
</protein>
<evidence type="ECO:0000259" key="1">
    <source>
        <dbReference type="PROSITE" id="PS51186"/>
    </source>
</evidence>
<keyword evidence="3" id="KW-1185">Reference proteome</keyword>
<dbReference type="InterPro" id="IPR016181">
    <property type="entry name" value="Acyl_CoA_acyltransferase"/>
</dbReference>
<dbReference type="EMBL" id="JAVREQ010000019">
    <property type="protein sequence ID" value="MDT0381027.1"/>
    <property type="molecule type" value="Genomic_DNA"/>
</dbReference>
<sequence length="466" mass="48683">MADPQHLLPPSRGHSGLGGHGGHWRRDLVELAALFTAVTVTDLAAKTIVGGPHGVGLLAASALVLVCTAGLHAWWSRRRVPAGTAPAAPPAVADTALWRLRTTVREQPGALAALCTSLAGLRVDVLALQTLPLGPGEPAAGPDGGAERPEGADHTVDELLVRAPAAVDAPELRRAVTAAGGRDVLVEEADAHELVDGTTRALELAARIAHDSAELPPALRRLLGRCTIRAEAAAPAPGGAPSERPGDRNAFTPRRLRLADPSGGVLVVERPHAPFTPGEYARARALVALDRRLGRRLPAQVWPASARDGGELILRRADGRDLPAVRELHARCSRQTLAERYHAPVADPGRYLGGLLSPHVGRTVVAQDRSGRTVAVGHLLWDGEETEVALLVEDAWQGRGVGGALLRRLVRIAAESGCADVYAVTSPANAAMIAAMRGLGLPLTREDRDGAVVLTVRPAGAWASAP</sequence>
<accession>A0ABU2NVL4</accession>